<evidence type="ECO:0000313" key="5">
    <source>
        <dbReference type="Proteomes" id="UP001206925"/>
    </source>
</evidence>
<evidence type="ECO:0000313" key="4">
    <source>
        <dbReference type="EMBL" id="KAI7740030.1"/>
    </source>
</evidence>
<dbReference type="InterPro" id="IPR029058">
    <property type="entry name" value="AB_hydrolase_fold"/>
</dbReference>
<keyword evidence="5" id="KW-1185">Reference proteome</keyword>
<dbReference type="AlphaFoldDB" id="A0AAD5CFK2"/>
<dbReference type="GO" id="GO:0080030">
    <property type="term" value="F:methyl indole-3-acetate esterase activity"/>
    <property type="evidence" value="ECO:0007669"/>
    <property type="project" value="TreeGrafter"/>
</dbReference>
<keyword evidence="1" id="KW-0378">Hydrolase</keyword>
<dbReference type="EMBL" id="JAMZMK010008531">
    <property type="protein sequence ID" value="KAI7740030.1"/>
    <property type="molecule type" value="Genomic_DNA"/>
</dbReference>
<protein>
    <recommendedName>
        <fullName evidence="3">AB hydrolase-1 domain-containing protein</fullName>
    </recommendedName>
</protein>
<dbReference type="Proteomes" id="UP001206925">
    <property type="component" value="Unassembled WGS sequence"/>
</dbReference>
<feature type="compositionally biased region" description="Low complexity" evidence="2">
    <location>
        <begin position="30"/>
        <end position="39"/>
    </location>
</feature>
<gene>
    <name evidence="4" type="ORF">M8C21_025778</name>
</gene>
<dbReference type="GO" id="GO:0009694">
    <property type="term" value="P:jasmonic acid metabolic process"/>
    <property type="evidence" value="ECO:0007669"/>
    <property type="project" value="TreeGrafter"/>
</dbReference>
<evidence type="ECO:0000256" key="1">
    <source>
        <dbReference type="ARBA" id="ARBA00022801"/>
    </source>
</evidence>
<dbReference type="SUPFAM" id="SSF53474">
    <property type="entry name" value="alpha/beta-Hydrolases"/>
    <property type="match status" value="1"/>
</dbReference>
<dbReference type="Gene3D" id="3.40.50.1820">
    <property type="entry name" value="alpha/beta hydrolase"/>
    <property type="match status" value="1"/>
</dbReference>
<name>A0AAD5CFK2_AMBAR</name>
<comment type="caution">
    <text evidence="4">The sequence shown here is derived from an EMBL/GenBank/DDBJ whole genome shotgun (WGS) entry which is preliminary data.</text>
</comment>
<feature type="domain" description="AB hydrolase-1" evidence="3">
    <location>
        <begin position="131"/>
        <end position="369"/>
    </location>
</feature>
<dbReference type="PANTHER" id="PTHR10992:SF1034">
    <property type="entry name" value="ALPHA_BETA HYDROLASE-1"/>
    <property type="match status" value="1"/>
</dbReference>
<evidence type="ECO:0000256" key="2">
    <source>
        <dbReference type="SAM" id="MobiDB-lite"/>
    </source>
</evidence>
<feature type="region of interest" description="Disordered" evidence="2">
    <location>
        <begin position="1"/>
        <end position="39"/>
    </location>
</feature>
<organism evidence="4 5">
    <name type="scientific">Ambrosia artemisiifolia</name>
    <name type="common">Common ragweed</name>
    <dbReference type="NCBI Taxonomy" id="4212"/>
    <lineage>
        <taxon>Eukaryota</taxon>
        <taxon>Viridiplantae</taxon>
        <taxon>Streptophyta</taxon>
        <taxon>Embryophyta</taxon>
        <taxon>Tracheophyta</taxon>
        <taxon>Spermatophyta</taxon>
        <taxon>Magnoliopsida</taxon>
        <taxon>eudicotyledons</taxon>
        <taxon>Gunneridae</taxon>
        <taxon>Pentapetalae</taxon>
        <taxon>asterids</taxon>
        <taxon>campanulids</taxon>
        <taxon>Asterales</taxon>
        <taxon>Asteraceae</taxon>
        <taxon>Asteroideae</taxon>
        <taxon>Heliantheae alliance</taxon>
        <taxon>Heliantheae</taxon>
        <taxon>Ambrosia</taxon>
    </lineage>
</organism>
<reference evidence="4" key="1">
    <citation type="submission" date="2022-06" db="EMBL/GenBank/DDBJ databases">
        <title>Uncovering the hologenomic basis of an extraordinary plant invasion.</title>
        <authorList>
            <person name="Bieker V.C."/>
            <person name="Martin M.D."/>
            <person name="Gilbert T."/>
            <person name="Hodgins K."/>
            <person name="Battlay P."/>
            <person name="Petersen B."/>
            <person name="Wilson J."/>
        </authorList>
    </citation>
    <scope>NUCLEOTIDE SEQUENCE</scope>
    <source>
        <strain evidence="4">AA19_3_7</strain>
        <tissue evidence="4">Leaf</tissue>
    </source>
</reference>
<dbReference type="FunFam" id="3.40.50.1820:FF:000025">
    <property type="entry name" value="putative methylesterase 11, chloroplastic"/>
    <property type="match status" value="1"/>
</dbReference>
<sequence>MGICLSTKSSPSNKTTRSKRLTNQSTNTHSSTRWSRVRSSSIKREKFDDAVIHEHALAAALLFQQQNGGVLPFDRSSSLRHVPGGSHSKRQQPLLPRSSSTRARSLTDPLLHPQQLLNQDVNVDELEVSHIVLVHGGGFGAWCWYKTIALLEECKFKVTAIDLTGSGIDLFDANSIKSLSQYVTPLTDFLEKLADGEKVILVGHDFGGACISYAMELFPSKIAKAIFIAASMLKSGQSTLDMFSQKENTNDLMRQAQKFLYTNGNNLPPTAIDLDKMLLKDLLFNHSPAKDVALATVSMRPIPFPPVLEKLSLTDANYGSVRRFYIQTPDDNAIPITLQESMINESPPEKVFRLKGSDHSPFFSKPQALHKLLVEITKIT</sequence>
<dbReference type="InterPro" id="IPR000073">
    <property type="entry name" value="AB_hydrolase_1"/>
</dbReference>
<dbReference type="GO" id="GO:0080031">
    <property type="term" value="F:methyl salicylate esterase activity"/>
    <property type="evidence" value="ECO:0007669"/>
    <property type="project" value="TreeGrafter"/>
</dbReference>
<accession>A0AAD5CFK2</accession>
<dbReference type="GO" id="GO:0080032">
    <property type="term" value="F:methyl jasmonate esterase activity"/>
    <property type="evidence" value="ECO:0007669"/>
    <property type="project" value="TreeGrafter"/>
</dbReference>
<feature type="compositionally biased region" description="Polar residues" evidence="2">
    <location>
        <begin position="1"/>
        <end position="29"/>
    </location>
</feature>
<feature type="region of interest" description="Disordered" evidence="2">
    <location>
        <begin position="74"/>
        <end position="104"/>
    </location>
</feature>
<dbReference type="InterPro" id="IPR045889">
    <property type="entry name" value="MES/HNL"/>
</dbReference>
<dbReference type="Pfam" id="PF12697">
    <property type="entry name" value="Abhydrolase_6"/>
    <property type="match status" value="1"/>
</dbReference>
<evidence type="ECO:0000259" key="3">
    <source>
        <dbReference type="Pfam" id="PF12697"/>
    </source>
</evidence>
<proteinExistence type="predicted"/>
<dbReference type="PANTHER" id="PTHR10992">
    <property type="entry name" value="METHYLESTERASE FAMILY MEMBER"/>
    <property type="match status" value="1"/>
</dbReference>
<dbReference type="GO" id="GO:0009696">
    <property type="term" value="P:salicylic acid metabolic process"/>
    <property type="evidence" value="ECO:0007669"/>
    <property type="project" value="TreeGrafter"/>
</dbReference>